<dbReference type="AlphaFoldDB" id="A0A4S4DYA3"/>
<evidence type="ECO:0000256" key="3">
    <source>
        <dbReference type="ARBA" id="ARBA00004906"/>
    </source>
</evidence>
<dbReference type="GO" id="GO:0061630">
    <property type="term" value="F:ubiquitin protein ligase activity"/>
    <property type="evidence" value="ECO:0007669"/>
    <property type="project" value="UniProtKB-EC"/>
</dbReference>
<evidence type="ECO:0000256" key="8">
    <source>
        <dbReference type="ARBA" id="ARBA00022771"/>
    </source>
</evidence>
<evidence type="ECO:0000256" key="13">
    <source>
        <dbReference type="ARBA" id="ARBA00024209"/>
    </source>
</evidence>
<dbReference type="GO" id="GO:0016020">
    <property type="term" value="C:membrane"/>
    <property type="evidence" value="ECO:0007669"/>
    <property type="project" value="UniProtKB-SubCell"/>
</dbReference>
<evidence type="ECO:0000256" key="14">
    <source>
        <dbReference type="PROSITE-ProRule" id="PRU00175"/>
    </source>
</evidence>
<evidence type="ECO:0000256" key="7">
    <source>
        <dbReference type="ARBA" id="ARBA00022723"/>
    </source>
</evidence>
<dbReference type="EMBL" id="SDRB02009317">
    <property type="protein sequence ID" value="THG08420.1"/>
    <property type="molecule type" value="Genomic_DNA"/>
</dbReference>
<dbReference type="CDD" id="cd16461">
    <property type="entry name" value="RING-H2_EL5-like"/>
    <property type="match status" value="1"/>
</dbReference>
<comment type="subcellular location">
    <subcellularLocation>
        <location evidence="2">Membrane</location>
        <topology evidence="2">Single-pass membrane protein</topology>
    </subcellularLocation>
</comment>
<organism evidence="17 18">
    <name type="scientific">Camellia sinensis var. sinensis</name>
    <name type="common">China tea</name>
    <dbReference type="NCBI Taxonomy" id="542762"/>
    <lineage>
        <taxon>Eukaryota</taxon>
        <taxon>Viridiplantae</taxon>
        <taxon>Streptophyta</taxon>
        <taxon>Embryophyta</taxon>
        <taxon>Tracheophyta</taxon>
        <taxon>Spermatophyta</taxon>
        <taxon>Magnoliopsida</taxon>
        <taxon>eudicotyledons</taxon>
        <taxon>Gunneridae</taxon>
        <taxon>Pentapetalae</taxon>
        <taxon>asterids</taxon>
        <taxon>Ericales</taxon>
        <taxon>Theaceae</taxon>
        <taxon>Camellia</taxon>
    </lineage>
</organism>
<evidence type="ECO:0000256" key="9">
    <source>
        <dbReference type="ARBA" id="ARBA00022786"/>
    </source>
</evidence>
<keyword evidence="10" id="KW-0862">Zinc</keyword>
<dbReference type="SUPFAM" id="SSF57850">
    <property type="entry name" value="RING/U-box"/>
    <property type="match status" value="1"/>
</dbReference>
<dbReference type="InterPro" id="IPR001841">
    <property type="entry name" value="Znf_RING"/>
</dbReference>
<keyword evidence="7" id="KW-0479">Metal-binding</keyword>
<keyword evidence="6 15" id="KW-0812">Transmembrane</keyword>
<dbReference type="Proteomes" id="UP000306102">
    <property type="component" value="Unassembled WGS sequence"/>
</dbReference>
<evidence type="ECO:0000313" key="18">
    <source>
        <dbReference type="Proteomes" id="UP000306102"/>
    </source>
</evidence>
<name>A0A4S4DYA3_CAMSN</name>
<keyword evidence="11 15" id="KW-1133">Transmembrane helix</keyword>
<evidence type="ECO:0000256" key="2">
    <source>
        <dbReference type="ARBA" id="ARBA00004167"/>
    </source>
</evidence>
<evidence type="ECO:0000259" key="16">
    <source>
        <dbReference type="PROSITE" id="PS50089"/>
    </source>
</evidence>
<feature type="domain" description="RING-type" evidence="16">
    <location>
        <begin position="133"/>
        <end position="175"/>
    </location>
</feature>
<dbReference type="PROSITE" id="PS50089">
    <property type="entry name" value="ZF_RING_2"/>
    <property type="match status" value="1"/>
</dbReference>
<evidence type="ECO:0000256" key="11">
    <source>
        <dbReference type="ARBA" id="ARBA00022989"/>
    </source>
</evidence>
<feature type="transmembrane region" description="Helical" evidence="15">
    <location>
        <begin position="40"/>
        <end position="61"/>
    </location>
</feature>
<comment type="caution">
    <text evidence="17">The sequence shown here is derived from an EMBL/GenBank/DDBJ whole genome shotgun (WGS) entry which is preliminary data.</text>
</comment>
<dbReference type="PANTHER" id="PTHR46913:SF1">
    <property type="entry name" value="RING-H2 FINGER PROTEIN ATL16"/>
    <property type="match status" value="1"/>
</dbReference>
<evidence type="ECO:0000256" key="12">
    <source>
        <dbReference type="ARBA" id="ARBA00023136"/>
    </source>
</evidence>
<comment type="similarity">
    <text evidence="13">Belongs to the RING-type zinc finger family. ATL subfamily.</text>
</comment>
<proteinExistence type="inferred from homology"/>
<dbReference type="GO" id="GO:0016567">
    <property type="term" value="P:protein ubiquitination"/>
    <property type="evidence" value="ECO:0007669"/>
    <property type="project" value="InterPro"/>
</dbReference>
<keyword evidence="8 14" id="KW-0863">Zinc-finger</keyword>
<dbReference type="FunFam" id="3.30.40.10:FF:000187">
    <property type="entry name" value="E3 ubiquitin-protein ligase ATL6"/>
    <property type="match status" value="1"/>
</dbReference>
<keyword evidence="12 15" id="KW-0472">Membrane</keyword>
<dbReference type="EC" id="2.3.2.27" evidence="4"/>
<gene>
    <name evidence="17" type="ORF">TEA_015078</name>
</gene>
<evidence type="ECO:0000256" key="4">
    <source>
        <dbReference type="ARBA" id="ARBA00012483"/>
    </source>
</evidence>
<dbReference type="GO" id="GO:0008270">
    <property type="term" value="F:zinc ion binding"/>
    <property type="evidence" value="ECO:0007669"/>
    <property type="project" value="UniProtKB-KW"/>
</dbReference>
<reference evidence="17 18" key="1">
    <citation type="journal article" date="2018" name="Proc. Natl. Acad. Sci. U.S.A.">
        <title>Draft genome sequence of Camellia sinensis var. sinensis provides insights into the evolution of the tea genome and tea quality.</title>
        <authorList>
            <person name="Wei C."/>
            <person name="Yang H."/>
            <person name="Wang S."/>
            <person name="Zhao J."/>
            <person name="Liu C."/>
            <person name="Gao L."/>
            <person name="Xia E."/>
            <person name="Lu Y."/>
            <person name="Tai Y."/>
            <person name="She G."/>
            <person name="Sun J."/>
            <person name="Cao H."/>
            <person name="Tong W."/>
            <person name="Gao Q."/>
            <person name="Li Y."/>
            <person name="Deng W."/>
            <person name="Jiang X."/>
            <person name="Wang W."/>
            <person name="Chen Q."/>
            <person name="Zhang S."/>
            <person name="Li H."/>
            <person name="Wu J."/>
            <person name="Wang P."/>
            <person name="Li P."/>
            <person name="Shi C."/>
            <person name="Zheng F."/>
            <person name="Jian J."/>
            <person name="Huang B."/>
            <person name="Shan D."/>
            <person name="Shi M."/>
            <person name="Fang C."/>
            <person name="Yue Y."/>
            <person name="Li F."/>
            <person name="Li D."/>
            <person name="Wei S."/>
            <person name="Han B."/>
            <person name="Jiang C."/>
            <person name="Yin Y."/>
            <person name="Xia T."/>
            <person name="Zhang Z."/>
            <person name="Bennetzen J.L."/>
            <person name="Zhao S."/>
            <person name="Wan X."/>
        </authorList>
    </citation>
    <scope>NUCLEOTIDE SEQUENCE [LARGE SCALE GENOMIC DNA]</scope>
    <source>
        <strain evidence="18">cv. Shuchazao</strain>
        <tissue evidence="17">Leaf</tissue>
    </source>
</reference>
<evidence type="ECO:0000256" key="6">
    <source>
        <dbReference type="ARBA" id="ARBA00022692"/>
    </source>
</evidence>
<dbReference type="InterPro" id="IPR044600">
    <property type="entry name" value="ATL1/ATL16-like"/>
</dbReference>
<evidence type="ECO:0000256" key="10">
    <source>
        <dbReference type="ARBA" id="ARBA00022833"/>
    </source>
</evidence>
<dbReference type="SMART" id="SM00184">
    <property type="entry name" value="RING"/>
    <property type="match status" value="1"/>
</dbReference>
<accession>A0A4S4DYA3</accession>
<dbReference type="Gene3D" id="3.30.40.10">
    <property type="entry name" value="Zinc/RING finger domain, C3HC4 (zinc finger)"/>
    <property type="match status" value="1"/>
</dbReference>
<protein>
    <recommendedName>
        <fullName evidence="4">RING-type E3 ubiquitin transferase</fullName>
        <ecNumber evidence="4">2.3.2.27</ecNumber>
    </recommendedName>
</protein>
<evidence type="ECO:0000256" key="15">
    <source>
        <dbReference type="SAM" id="Phobius"/>
    </source>
</evidence>
<dbReference type="Pfam" id="PF13639">
    <property type="entry name" value="zf-RING_2"/>
    <property type="match status" value="1"/>
</dbReference>
<evidence type="ECO:0000256" key="1">
    <source>
        <dbReference type="ARBA" id="ARBA00000900"/>
    </source>
</evidence>
<comment type="pathway">
    <text evidence="3">Protein modification; protein ubiquitination.</text>
</comment>
<comment type="catalytic activity">
    <reaction evidence="1">
        <text>S-ubiquitinyl-[E2 ubiquitin-conjugating enzyme]-L-cysteine + [acceptor protein]-L-lysine = [E2 ubiquitin-conjugating enzyme]-L-cysteine + N(6)-ubiquitinyl-[acceptor protein]-L-lysine.</text>
        <dbReference type="EC" id="2.3.2.27"/>
    </reaction>
</comment>
<dbReference type="PANTHER" id="PTHR46913">
    <property type="entry name" value="RING-H2 FINGER PROTEIN ATL16"/>
    <property type="match status" value="1"/>
</dbReference>
<evidence type="ECO:0000256" key="5">
    <source>
        <dbReference type="ARBA" id="ARBA00022679"/>
    </source>
</evidence>
<keyword evidence="5" id="KW-0808">Transferase</keyword>
<keyword evidence="9" id="KW-0833">Ubl conjugation pathway</keyword>
<keyword evidence="18" id="KW-1185">Reference proteome</keyword>
<evidence type="ECO:0000313" key="17">
    <source>
        <dbReference type="EMBL" id="THG08420.1"/>
    </source>
</evidence>
<dbReference type="InterPro" id="IPR013083">
    <property type="entry name" value="Znf_RING/FYVE/PHD"/>
</dbReference>
<sequence>MDLLNKKYHTLQLQSLSPTKTTPTSLAGPPLQSSNTSSPILAIAIIGILTTAFLLVSYYIFVIKCCLNRHRIDFLNRFSISRNRTQDDNIGVFSPRILRRGLEESAIQSIPVFKFTKGSENVVGFRERSFSECAVCLNDFQEEERLRAIPHCSHVFHVDCIDVWLQNNVNCPLCRTSISISTTTSQFPFDQILAPSSSPQIPDPNTDIFVTQDEDYVVIELGDPNSVDQALLGLQERSARAVFHFPGKFEPKIVGGKKKAKKLDHVLSMGDECIDMRKKDDQFAVQPIRRSFSMDSASDRQLYLAVQEIVEQSRHVNEVGLASEGCSSRVRRSFFSFGSGRGSRLGVRPIQLDT</sequence>